<keyword evidence="2" id="KW-0472">Membrane</keyword>
<proteinExistence type="predicted"/>
<evidence type="ECO:0000313" key="4">
    <source>
        <dbReference type="Proteomes" id="UP000199586"/>
    </source>
</evidence>
<feature type="region of interest" description="Disordered" evidence="1">
    <location>
        <begin position="114"/>
        <end position="152"/>
    </location>
</feature>
<dbReference type="AlphaFoldDB" id="A0A1I5TJ99"/>
<gene>
    <name evidence="3" type="ORF">SAMN04488241_10870</name>
</gene>
<accession>A0A1I5TJ99</accession>
<sequence length="241" mass="24585">MYAGRPSTPERLRAGAITAVVAGAIGWALIAGLAMGRGVPVGEALTTFEVAPPPEPPARVVPKRTRSHRPEGRAAPAGLRARATEVVAPVPLVPIVTPPPIVAAPVAGTGAAATQGAAARPGPGPGAGGIGDGRGSGGDGDGDGGEGYETKPRWLRGGLRYRDGGDQFGDAVIGRAVSLRCTLEVTGRVTGCVAARGSGLPGLDALIARLSEERYRYTPWLDEDGRPVRSTILIDHSWGEE</sequence>
<dbReference type="Proteomes" id="UP000199586">
    <property type="component" value="Unassembled WGS sequence"/>
</dbReference>
<feature type="region of interest" description="Disordered" evidence="1">
    <location>
        <begin position="50"/>
        <end position="80"/>
    </location>
</feature>
<dbReference type="EMBL" id="FOXP01000008">
    <property type="protein sequence ID" value="SFP82951.1"/>
    <property type="molecule type" value="Genomic_DNA"/>
</dbReference>
<dbReference type="RefSeq" id="WP_245739269.1">
    <property type="nucleotide sequence ID" value="NZ_FOXP01000008.1"/>
</dbReference>
<keyword evidence="2" id="KW-0812">Transmembrane</keyword>
<evidence type="ECO:0000256" key="1">
    <source>
        <dbReference type="SAM" id="MobiDB-lite"/>
    </source>
</evidence>
<protein>
    <submittedName>
        <fullName evidence="3">Protein TonB</fullName>
    </submittedName>
</protein>
<evidence type="ECO:0000313" key="3">
    <source>
        <dbReference type="EMBL" id="SFP82951.1"/>
    </source>
</evidence>
<organism evidence="3 4">
    <name type="scientific">Sphingomonas rubra</name>
    <dbReference type="NCBI Taxonomy" id="634430"/>
    <lineage>
        <taxon>Bacteria</taxon>
        <taxon>Pseudomonadati</taxon>
        <taxon>Pseudomonadota</taxon>
        <taxon>Alphaproteobacteria</taxon>
        <taxon>Sphingomonadales</taxon>
        <taxon>Sphingomonadaceae</taxon>
        <taxon>Sphingomonas</taxon>
    </lineage>
</organism>
<keyword evidence="2" id="KW-1133">Transmembrane helix</keyword>
<reference evidence="3 4" key="1">
    <citation type="submission" date="2016-10" db="EMBL/GenBank/DDBJ databases">
        <authorList>
            <person name="de Groot N.N."/>
        </authorList>
    </citation>
    <scope>NUCLEOTIDE SEQUENCE [LARGE SCALE GENOMIC DNA]</scope>
    <source>
        <strain evidence="3 4">CGMCC 1.9113</strain>
    </source>
</reference>
<keyword evidence="4" id="KW-1185">Reference proteome</keyword>
<feature type="compositionally biased region" description="Gly residues" evidence="1">
    <location>
        <begin position="125"/>
        <end position="139"/>
    </location>
</feature>
<name>A0A1I5TJ99_9SPHN</name>
<dbReference type="STRING" id="634430.SAMN04488241_10870"/>
<evidence type="ECO:0000256" key="2">
    <source>
        <dbReference type="SAM" id="Phobius"/>
    </source>
</evidence>
<feature type="transmembrane region" description="Helical" evidence="2">
    <location>
        <begin position="12"/>
        <end position="35"/>
    </location>
</feature>